<sequence length="41" mass="5011">MKINKCCKYLKIIFAAQKEKYILIKRYDSKLIDFNEKNLIE</sequence>
<keyword evidence="2" id="KW-1185">Reference proteome</keyword>
<evidence type="ECO:0000313" key="1">
    <source>
        <dbReference type="EMBL" id="ACN82529.1"/>
    </source>
</evidence>
<accession>A0A3B6V7S8</accession>
<dbReference type="Proteomes" id="UP000001803">
    <property type="component" value="Chromosome"/>
</dbReference>
<dbReference type="AlphaFoldDB" id="A0A3B6V7S8"/>
<name>A0A3B6V7S8_BRAHW</name>
<organism evidence="1 2">
    <name type="scientific">Brachyspira hyodysenteriae (strain ATCC 49526 / WA1)</name>
    <dbReference type="NCBI Taxonomy" id="565034"/>
    <lineage>
        <taxon>Bacteria</taxon>
        <taxon>Pseudomonadati</taxon>
        <taxon>Spirochaetota</taxon>
        <taxon>Spirochaetia</taxon>
        <taxon>Brachyspirales</taxon>
        <taxon>Brachyspiraceae</taxon>
        <taxon>Brachyspira</taxon>
    </lineage>
</organism>
<dbReference type="KEGG" id="bhy:BHWA1_00026"/>
<gene>
    <name evidence="1" type="ordered locus">BHWA1_00026</name>
</gene>
<proteinExistence type="predicted"/>
<dbReference type="STRING" id="565034.BHWA1_00026"/>
<reference evidence="1 2" key="1">
    <citation type="journal article" date="2009" name="PLoS ONE">
        <title>Genome sequence of the pathogenic intestinal spirochete Brachyspira hyodysenteriae reveals adaptations to its lifestyle in the porcine large intestine.</title>
        <authorList>
            <person name="Bellgard M.I."/>
            <person name="Wanchanthuek P."/>
            <person name="La T."/>
            <person name="Ryan K."/>
            <person name="Moolhuijzen P."/>
            <person name="Albertyn Z."/>
            <person name="Shaban B."/>
            <person name="Motro Y."/>
            <person name="Dunn D.S."/>
            <person name="Schibeci D."/>
            <person name="Hunter A."/>
            <person name="Barrero R."/>
            <person name="Phillips N.D."/>
            <person name="Hampson D.J."/>
        </authorList>
    </citation>
    <scope>NUCLEOTIDE SEQUENCE [LARGE SCALE GENOMIC DNA]</scope>
    <source>
        <strain evidence="2">ATCC 49526 / WA1</strain>
    </source>
</reference>
<evidence type="ECO:0000313" key="2">
    <source>
        <dbReference type="Proteomes" id="UP000001803"/>
    </source>
</evidence>
<protein>
    <submittedName>
        <fullName evidence="1">Uncharacterized protein</fullName>
    </submittedName>
</protein>
<dbReference type="EMBL" id="CP001357">
    <property type="protein sequence ID" value="ACN82529.1"/>
    <property type="molecule type" value="Genomic_DNA"/>
</dbReference>